<dbReference type="Pfam" id="PF13802">
    <property type="entry name" value="Gal_mutarotas_2"/>
    <property type="match status" value="1"/>
</dbReference>
<dbReference type="GO" id="GO:0004553">
    <property type="term" value="F:hydrolase activity, hydrolyzing O-glycosyl compounds"/>
    <property type="evidence" value="ECO:0007669"/>
    <property type="project" value="InterPro"/>
</dbReference>
<reference evidence="6" key="2">
    <citation type="submission" date="2020-08" db="EMBL/GenBank/DDBJ databases">
        <title>Plant Genome Project.</title>
        <authorList>
            <person name="Zhang R.-G."/>
        </authorList>
    </citation>
    <scope>NUCLEOTIDE SEQUENCE</scope>
    <source>
        <strain evidence="6">Huo1</strain>
        <tissue evidence="6">Leaf</tissue>
    </source>
</reference>
<dbReference type="Pfam" id="PF17137">
    <property type="entry name" value="DUF5110"/>
    <property type="match status" value="1"/>
</dbReference>
<dbReference type="SUPFAM" id="SSF74650">
    <property type="entry name" value="Galactose mutarotase-like"/>
    <property type="match status" value="1"/>
</dbReference>
<dbReference type="Gene3D" id="2.60.40.1180">
    <property type="entry name" value="Golgi alpha-mannosidase II"/>
    <property type="match status" value="2"/>
</dbReference>
<dbReference type="CDD" id="cd14752">
    <property type="entry name" value="GH31_N"/>
    <property type="match status" value="1"/>
</dbReference>
<dbReference type="EMBL" id="PNBA02000015">
    <property type="protein sequence ID" value="KAG6399449.1"/>
    <property type="molecule type" value="Genomic_DNA"/>
</dbReference>
<dbReference type="InterPro" id="IPR011013">
    <property type="entry name" value="Gal_mutarotase_sf_dom"/>
</dbReference>
<comment type="similarity">
    <text evidence="1 2">Belongs to the glycosyl hydrolase 31 family.</text>
</comment>
<evidence type="ECO:0008006" key="8">
    <source>
        <dbReference type="Google" id="ProtNLM"/>
    </source>
</evidence>
<feature type="domain" description="DUF5110" evidence="5">
    <location>
        <begin position="635"/>
        <end position="703"/>
    </location>
</feature>
<dbReference type="Proteomes" id="UP000298416">
    <property type="component" value="Unassembled WGS sequence"/>
</dbReference>
<feature type="domain" description="Glycoside hydrolase family 31 TIM barrel" evidence="3">
    <location>
        <begin position="188"/>
        <end position="533"/>
    </location>
</feature>
<keyword evidence="2" id="KW-0326">Glycosidase</keyword>
<evidence type="ECO:0000313" key="6">
    <source>
        <dbReference type="EMBL" id="KAG6399449.1"/>
    </source>
</evidence>
<dbReference type="PANTHER" id="PTHR22762:SF120">
    <property type="entry name" value="HETEROGLYCAN GLUCOSIDASE 1"/>
    <property type="match status" value="1"/>
</dbReference>
<dbReference type="GO" id="GO:0030246">
    <property type="term" value="F:carbohydrate binding"/>
    <property type="evidence" value="ECO:0007669"/>
    <property type="project" value="InterPro"/>
</dbReference>
<evidence type="ECO:0000259" key="3">
    <source>
        <dbReference type="Pfam" id="PF01055"/>
    </source>
</evidence>
<feature type="domain" description="Glycoside hydrolase family 31 N-terminal" evidence="4">
    <location>
        <begin position="83"/>
        <end position="155"/>
    </location>
</feature>
<dbReference type="InterPro" id="IPR000322">
    <property type="entry name" value="Glyco_hydro_31_TIM"/>
</dbReference>
<dbReference type="Pfam" id="PF01055">
    <property type="entry name" value="Glyco_hydro_31_2nd"/>
    <property type="match status" value="1"/>
</dbReference>
<evidence type="ECO:0000313" key="7">
    <source>
        <dbReference type="Proteomes" id="UP000298416"/>
    </source>
</evidence>
<reference evidence="6" key="1">
    <citation type="submission" date="2018-01" db="EMBL/GenBank/DDBJ databases">
        <authorList>
            <person name="Mao J.F."/>
        </authorList>
    </citation>
    <scope>NUCLEOTIDE SEQUENCE</scope>
    <source>
        <strain evidence="6">Huo1</strain>
        <tissue evidence="6">Leaf</tissue>
    </source>
</reference>
<evidence type="ECO:0000259" key="5">
    <source>
        <dbReference type="Pfam" id="PF17137"/>
    </source>
</evidence>
<comment type="caution">
    <text evidence="6">The sequence shown here is derived from an EMBL/GenBank/DDBJ whole genome shotgun (WGS) entry which is preliminary data.</text>
</comment>
<dbReference type="Gene3D" id="2.60.40.1760">
    <property type="entry name" value="glycosyl hydrolase (family 31)"/>
    <property type="match status" value="1"/>
</dbReference>
<dbReference type="Gene3D" id="3.20.20.80">
    <property type="entry name" value="Glycosidases"/>
    <property type="match status" value="1"/>
</dbReference>
<dbReference type="InterPro" id="IPR025887">
    <property type="entry name" value="Glyco_hydro_31_N_dom"/>
</dbReference>
<gene>
    <name evidence="6" type="ORF">SASPL_140930</name>
</gene>
<dbReference type="PANTHER" id="PTHR22762">
    <property type="entry name" value="ALPHA-GLUCOSIDASE"/>
    <property type="match status" value="1"/>
</dbReference>
<dbReference type="CDD" id="cd06604">
    <property type="entry name" value="GH31_glucosidase_II_MalA"/>
    <property type="match status" value="1"/>
</dbReference>
<evidence type="ECO:0000259" key="4">
    <source>
        <dbReference type="Pfam" id="PF13802"/>
    </source>
</evidence>
<organism evidence="6">
    <name type="scientific">Salvia splendens</name>
    <name type="common">Scarlet sage</name>
    <dbReference type="NCBI Taxonomy" id="180675"/>
    <lineage>
        <taxon>Eukaryota</taxon>
        <taxon>Viridiplantae</taxon>
        <taxon>Streptophyta</taxon>
        <taxon>Embryophyta</taxon>
        <taxon>Tracheophyta</taxon>
        <taxon>Spermatophyta</taxon>
        <taxon>Magnoliopsida</taxon>
        <taxon>eudicotyledons</taxon>
        <taxon>Gunneridae</taxon>
        <taxon>Pentapetalae</taxon>
        <taxon>asterids</taxon>
        <taxon>lamiids</taxon>
        <taxon>Lamiales</taxon>
        <taxon>Lamiaceae</taxon>
        <taxon>Nepetoideae</taxon>
        <taxon>Mentheae</taxon>
        <taxon>Salviinae</taxon>
        <taxon>Salvia</taxon>
        <taxon>Salvia subgen. Calosphace</taxon>
        <taxon>core Calosphace</taxon>
    </lineage>
</organism>
<evidence type="ECO:0000256" key="2">
    <source>
        <dbReference type="RuleBase" id="RU361185"/>
    </source>
</evidence>
<dbReference type="InterPro" id="IPR013780">
    <property type="entry name" value="Glyco_hydro_b"/>
</dbReference>
<dbReference type="PROSITE" id="PS00129">
    <property type="entry name" value="GLYCOSYL_HYDROL_F31_1"/>
    <property type="match status" value="1"/>
</dbReference>
<dbReference type="InterPro" id="IPR017853">
    <property type="entry name" value="GH"/>
</dbReference>
<accession>A0A8X8ZCX8</accession>
<name>A0A8X8ZCX8_SALSN</name>
<dbReference type="InterPro" id="IPR030458">
    <property type="entry name" value="Glyco_hydro_31_AS"/>
</dbReference>
<keyword evidence="7" id="KW-1185">Reference proteome</keyword>
<dbReference type="GO" id="GO:0005975">
    <property type="term" value="P:carbohydrate metabolic process"/>
    <property type="evidence" value="ECO:0007669"/>
    <property type="project" value="InterPro"/>
</dbReference>
<keyword evidence="2" id="KW-0378">Hydrolase</keyword>
<evidence type="ECO:0000256" key="1">
    <source>
        <dbReference type="ARBA" id="ARBA00007806"/>
    </source>
</evidence>
<dbReference type="AlphaFoldDB" id="A0A8X8ZCX8"/>
<dbReference type="SUPFAM" id="SSF51445">
    <property type="entry name" value="(Trans)glycosidases"/>
    <property type="match status" value="1"/>
</dbReference>
<sequence length="1006" mass="112851">MSKKVTGEKETALSSEARTRKMVYQPILEEGVFRFDCSADDRNAAFPSISFENPRVRDTPLTNVHKVPTFIPSFEYVEGQRLVNLEFPLNTSFYGTGEVSGQLERTRKRIFTWNTDAWGYGPGTTSLYHSHPWVLAVLPNGEAIGVLADTTRRCELISAAPYPVITFGPFASPTDVLASFSRAVGTVFMPPKWSLGYHQCRWSYHSDARVREIAKTFREKGIPCDVIWMDIDYMDGFRCFTFDQASSTFHLILTTKFEQFPDPKSLGADLHQNGFKGIWMLDPGIKRETGYFVYDSGLERDIWVQTADGQPFVGDVWPGPCVFPDFTQSSARSWWAQLVKGFISNGDDGIWNDMNEPAVFKTVTKTMPASNVHRGDKELGGHQKHSHYHNVLLVYGMLMARSTYEGMKLANEQKRPFVLTRAGFIGSQRYAATWTGDNLSTWEHLHMSISMVVQLGLSGQPLSGPDIGGFAGNATPKLFGRWMGVGAMFPFCRGHSETDTIDHEPWSFGLECEEVCRLALKRRYRLLPHIYTLFYMAHTKGIPVATPTFFADPKDLELRTQEISFLFGPLLIYASTGQDQELYEMEHKLPKGIWHSFDFEDSHPDLPALYLQGGSIIPASSPYQHVGEANRTDDLQLLVALDEAGKAIGSLFEDDGDGYEYTRGGYLLTTYVAERQSSVVNVTVLKTEGSWERPNRRLHVKLLLGKGATIDAWGIDGVALKIPFPSEREVSDLVAAGEKQLRTRIETARRIPDVENVSGHKGTELSRTPVEIKSGDWSLKVKPSGFIVELKSMGTRNIVARSIVLLDARRSILSSNLEQAGEVESLQLEGDIGGGLALVLQICIPKENFKTVRIDSSIVARNFCFCKKLYGVVDIDPQTDPHADVNPQSFSARVLESAPNLQNLLHPTETYVSFTAIDGSVHEAWPESGEQVFEGHLHPNGEWRLVDRCLGFALVNRPVSKESPLRVSHGYELEFHLLLYKPNMMFINVLIMDETFEILYVKFALK</sequence>
<proteinExistence type="inferred from homology"/>
<dbReference type="InterPro" id="IPR033403">
    <property type="entry name" value="DUF5110"/>
</dbReference>
<protein>
    <recommendedName>
        <fullName evidence="8">Alpha-glucosidase</fullName>
    </recommendedName>
</protein>